<dbReference type="InterPro" id="IPR031571">
    <property type="entry name" value="RcpC_dom"/>
</dbReference>
<dbReference type="Pfam" id="PF16976">
    <property type="entry name" value="RcpC"/>
    <property type="match status" value="1"/>
</dbReference>
<dbReference type="InterPro" id="IPR036732">
    <property type="entry name" value="AFP_Neu5c_C_sf"/>
</dbReference>
<dbReference type="CDD" id="cd11614">
    <property type="entry name" value="SAF_CpaB_FlgA_like"/>
    <property type="match status" value="1"/>
</dbReference>
<gene>
    <name evidence="3" type="primary">cpaB</name>
    <name evidence="3" type="ORF">JJB74_03825</name>
</gene>
<evidence type="ECO:0000256" key="1">
    <source>
        <dbReference type="SAM" id="MobiDB-lite"/>
    </source>
</evidence>
<dbReference type="InterPro" id="IPR006190">
    <property type="entry name" value="SAF_AFP_Neu5Ac"/>
</dbReference>
<dbReference type="InterPro" id="IPR013974">
    <property type="entry name" value="SAF"/>
</dbReference>
<dbReference type="Gene3D" id="3.90.1210.10">
    <property type="entry name" value="Antifreeze-like/N-acetylneuraminic acid synthase C-terminal domain"/>
    <property type="match status" value="1"/>
</dbReference>
<organism evidence="3 4">
    <name type="scientific">Noviherbaspirillum pedocola</name>
    <dbReference type="NCBI Taxonomy" id="2801341"/>
    <lineage>
        <taxon>Bacteria</taxon>
        <taxon>Pseudomonadati</taxon>
        <taxon>Pseudomonadota</taxon>
        <taxon>Betaproteobacteria</taxon>
        <taxon>Burkholderiales</taxon>
        <taxon>Oxalobacteraceae</taxon>
        <taxon>Noviherbaspirillum</taxon>
    </lineage>
</organism>
<dbReference type="EMBL" id="JAEPBG010000001">
    <property type="protein sequence ID" value="MBK4733735.1"/>
    <property type="molecule type" value="Genomic_DNA"/>
</dbReference>
<dbReference type="InterPro" id="IPR017592">
    <property type="entry name" value="Pilus_assmbl_Flp-typ_CpaB"/>
</dbReference>
<sequence length="325" mass="34544">MKLRLPSFPRVRKAWLLPAAALGIGLFATVAANRFLSGRLADIEAKARRATVDVVVARRDIGRGEALKADSLALRAVPKDYAPSGAVRPEDYRQLEGRVLQVDVKDGEMILWGLLQSQRPPSFSARVAAGRRAMTLSVDEINSISGMLEPGDSIDMLASIERKGKRLALPLVQDVRVMATGQRAAEDPATGERRQFSTVTVDVTPQQAASLILARETGRITALLRNPADRDHARGAAFDLAALLGGARDVDEVPVLYGGTPLKLPPEALQLRGASGAASNAAAAYIANPPSIAQPELSAHSARASAETMTAVPVLSSQRADGVRR</sequence>
<dbReference type="Proteomes" id="UP000622890">
    <property type="component" value="Unassembled WGS sequence"/>
</dbReference>
<evidence type="ECO:0000259" key="2">
    <source>
        <dbReference type="PROSITE" id="PS50844"/>
    </source>
</evidence>
<dbReference type="AlphaFoldDB" id="A0A934W5C6"/>
<evidence type="ECO:0000313" key="4">
    <source>
        <dbReference type="Proteomes" id="UP000622890"/>
    </source>
</evidence>
<dbReference type="SUPFAM" id="SSF51269">
    <property type="entry name" value="AFP III-like domain"/>
    <property type="match status" value="1"/>
</dbReference>
<reference evidence="3" key="1">
    <citation type="submission" date="2021-01" db="EMBL/GenBank/DDBJ databases">
        <title>Genome sequence of strain Noviherbaspirillum sp. DKR-6.</title>
        <authorList>
            <person name="Chaudhary D.K."/>
        </authorList>
    </citation>
    <scope>NUCLEOTIDE SEQUENCE</scope>
    <source>
        <strain evidence="3">DKR-6</strain>
    </source>
</reference>
<dbReference type="SMART" id="SM00858">
    <property type="entry name" value="SAF"/>
    <property type="match status" value="1"/>
</dbReference>
<dbReference type="PROSITE" id="PS50844">
    <property type="entry name" value="AFP_LIKE"/>
    <property type="match status" value="1"/>
</dbReference>
<proteinExistence type="predicted"/>
<comment type="caution">
    <text evidence="3">The sequence shown here is derived from an EMBL/GenBank/DDBJ whole genome shotgun (WGS) entry which is preliminary data.</text>
</comment>
<feature type="domain" description="AFP-like" evidence="2">
    <location>
        <begin position="54"/>
        <end position="118"/>
    </location>
</feature>
<dbReference type="NCBIfam" id="TIGR03177">
    <property type="entry name" value="pilus_cpaB"/>
    <property type="match status" value="1"/>
</dbReference>
<evidence type="ECO:0000313" key="3">
    <source>
        <dbReference type="EMBL" id="MBK4733735.1"/>
    </source>
</evidence>
<keyword evidence="4" id="KW-1185">Reference proteome</keyword>
<dbReference type="RefSeq" id="WP_200590462.1">
    <property type="nucleotide sequence ID" value="NZ_JAEPBG010000001.1"/>
</dbReference>
<dbReference type="Pfam" id="PF08666">
    <property type="entry name" value="SAF"/>
    <property type="match status" value="1"/>
</dbReference>
<feature type="region of interest" description="Disordered" evidence="1">
    <location>
        <begin position="296"/>
        <end position="325"/>
    </location>
</feature>
<protein>
    <submittedName>
        <fullName evidence="3">Flp pilus assembly protein CpaB</fullName>
    </submittedName>
</protein>
<accession>A0A934W5C6</accession>
<name>A0A934W5C6_9BURK</name>